<organism evidence="1 2">
    <name type="scientific">Salegentibacter mishustinae</name>
    <dbReference type="NCBI Taxonomy" id="270918"/>
    <lineage>
        <taxon>Bacteria</taxon>
        <taxon>Pseudomonadati</taxon>
        <taxon>Bacteroidota</taxon>
        <taxon>Flavobacteriia</taxon>
        <taxon>Flavobacteriales</taxon>
        <taxon>Flavobacteriaceae</taxon>
        <taxon>Salegentibacter</taxon>
    </lineage>
</organism>
<dbReference type="InterPro" id="IPR036097">
    <property type="entry name" value="HisK_dim/P_sf"/>
</dbReference>
<dbReference type="OrthoDB" id="851424at2"/>
<dbReference type="STRING" id="270918.APR42_12910"/>
<evidence type="ECO:0000313" key="2">
    <source>
        <dbReference type="Proteomes" id="UP000051643"/>
    </source>
</evidence>
<evidence type="ECO:0008006" key="3">
    <source>
        <dbReference type="Google" id="ProtNLM"/>
    </source>
</evidence>
<protein>
    <recommendedName>
        <fullName evidence="3">Histidine kinase</fullName>
    </recommendedName>
</protein>
<proteinExistence type="predicted"/>
<evidence type="ECO:0000313" key="1">
    <source>
        <dbReference type="EMBL" id="KRG30086.1"/>
    </source>
</evidence>
<keyword evidence="2" id="KW-1185">Reference proteome</keyword>
<dbReference type="Proteomes" id="UP000051643">
    <property type="component" value="Unassembled WGS sequence"/>
</dbReference>
<dbReference type="AlphaFoldDB" id="A0A0Q9ZAU0"/>
<reference evidence="1" key="1">
    <citation type="submission" date="2015-10" db="EMBL/GenBank/DDBJ databases">
        <title>Draft genome sequence of Salegentibacter mishustinae KCTC 12263.</title>
        <authorList>
            <person name="Lin W."/>
            <person name="Zheng Q."/>
        </authorList>
    </citation>
    <scope>NUCLEOTIDE SEQUENCE [LARGE SCALE GENOMIC DNA]</scope>
    <source>
        <strain evidence="1">KCTC 12263</strain>
    </source>
</reference>
<dbReference type="SUPFAM" id="SSF47384">
    <property type="entry name" value="Homodimeric domain of signal transducing histidine kinase"/>
    <property type="match status" value="1"/>
</dbReference>
<comment type="caution">
    <text evidence="1">The sequence shown here is derived from an EMBL/GenBank/DDBJ whole genome shotgun (WGS) entry which is preliminary data.</text>
</comment>
<dbReference type="RefSeq" id="WP_057480694.1">
    <property type="nucleotide sequence ID" value="NZ_BMWR01000006.1"/>
</dbReference>
<gene>
    <name evidence="1" type="ORF">APR42_12910</name>
</gene>
<dbReference type="GO" id="GO:0000155">
    <property type="term" value="F:phosphorelay sensor kinase activity"/>
    <property type="evidence" value="ECO:0007669"/>
    <property type="project" value="InterPro"/>
</dbReference>
<dbReference type="EMBL" id="LKTP01000002">
    <property type="protein sequence ID" value="KRG30086.1"/>
    <property type="molecule type" value="Genomic_DNA"/>
</dbReference>
<accession>A0A0Q9ZAU0</accession>
<sequence length="288" mass="33692">MESLQDRNSRVYRITYETFSKFSNNLNRCKSLEEVSKVSERFLKYLLNFHLFRISVNQAGSYLVYCQCNSKGEFELVPKENLLPYEVKILEDNIPIRTEMIPIELSKKISETILESPFLWCWTFKKMDIDFTVSLVADENKAFDTGDIEMLKLISDSFQAKFQEIYLKEELNSKNKSLLQALDIIKNQNRKINQIVENQKQTIADRTKEVVEKNEKLLRISALNAHNVREPLSRIQGIVQLYDVFDDATCREELLPKLKQSSEEMDQVLQEVIKMATTELNQLKANEL</sequence>
<name>A0A0Q9ZAU0_9FLAO</name>